<organism evidence="1 2">
    <name type="scientific">Vararia minispora EC-137</name>
    <dbReference type="NCBI Taxonomy" id="1314806"/>
    <lineage>
        <taxon>Eukaryota</taxon>
        <taxon>Fungi</taxon>
        <taxon>Dikarya</taxon>
        <taxon>Basidiomycota</taxon>
        <taxon>Agaricomycotina</taxon>
        <taxon>Agaricomycetes</taxon>
        <taxon>Russulales</taxon>
        <taxon>Lachnocladiaceae</taxon>
        <taxon>Vararia</taxon>
    </lineage>
</organism>
<evidence type="ECO:0000313" key="1">
    <source>
        <dbReference type="EMBL" id="KAI0031409.1"/>
    </source>
</evidence>
<proteinExistence type="predicted"/>
<gene>
    <name evidence="1" type="ORF">K488DRAFT_52104</name>
</gene>
<sequence>MSGHRYAESIDSIDASPTTPFFPGSRDSSSQHPKGPLWRRYRQSLLLLAVFSLLSLTSFVLYTLPDAQLQVPGRTSFGSTFNDPRSPRLRALVGPPTVRFRDNLRNDTKYITSWISAGWTNDVMTYANLIYLGLITGRTAILHTFLPSHVGPGAPQIPFSDVFDIEYLSEKIGMPVLEFSDVKNMSTASEEIEEIGCWSVWEAVELREGRPRPVYTEWEQGLSISWTTAPPWVKKIPDYEHDRFARFWDLAVLTYPKGRQENLGTPQPSRTGATVHPDEHLVCFDYLYYACASTSDEFIREHSPAWRDVLRYFRWAPRMQEIADGYLRRMFGVAETDPIPPYITIHARRGDFGAYCGFANLTLGDCFPTMEDYARGIVGIRKELEQRLGISPKHIVMVSDEKDSIWWEVVRIMGWYTPDHEAEQTVERYGAWRVSVRMYPVFIDAVIQSSGVGLLGSPGSTMSIIAGRRVIDWHGGAYHNVPWKVCSFSCWKNLS</sequence>
<comment type="caution">
    <text evidence="1">The sequence shown here is derived from an EMBL/GenBank/DDBJ whole genome shotgun (WGS) entry which is preliminary data.</text>
</comment>
<keyword evidence="2" id="KW-1185">Reference proteome</keyword>
<reference evidence="1" key="2">
    <citation type="journal article" date="2022" name="New Phytol.">
        <title>Evolutionary transition to the ectomycorrhizal habit in the genomes of a hyperdiverse lineage of mushroom-forming fungi.</title>
        <authorList>
            <person name="Looney B."/>
            <person name="Miyauchi S."/>
            <person name="Morin E."/>
            <person name="Drula E."/>
            <person name="Courty P.E."/>
            <person name="Kohler A."/>
            <person name="Kuo A."/>
            <person name="LaButti K."/>
            <person name="Pangilinan J."/>
            <person name="Lipzen A."/>
            <person name="Riley R."/>
            <person name="Andreopoulos W."/>
            <person name="He G."/>
            <person name="Johnson J."/>
            <person name="Nolan M."/>
            <person name="Tritt A."/>
            <person name="Barry K.W."/>
            <person name="Grigoriev I.V."/>
            <person name="Nagy L.G."/>
            <person name="Hibbett D."/>
            <person name="Henrissat B."/>
            <person name="Matheny P.B."/>
            <person name="Labbe J."/>
            <person name="Martin F.M."/>
        </authorList>
    </citation>
    <scope>NUCLEOTIDE SEQUENCE</scope>
    <source>
        <strain evidence="1">EC-137</strain>
    </source>
</reference>
<dbReference type="EMBL" id="MU273581">
    <property type="protein sequence ID" value="KAI0031409.1"/>
    <property type="molecule type" value="Genomic_DNA"/>
</dbReference>
<protein>
    <submittedName>
        <fullName evidence="1">Uncharacterized protein</fullName>
    </submittedName>
</protein>
<reference evidence="1" key="1">
    <citation type="submission" date="2021-02" db="EMBL/GenBank/DDBJ databases">
        <authorList>
            <consortium name="DOE Joint Genome Institute"/>
            <person name="Ahrendt S."/>
            <person name="Looney B.P."/>
            <person name="Miyauchi S."/>
            <person name="Morin E."/>
            <person name="Drula E."/>
            <person name="Courty P.E."/>
            <person name="Chicoki N."/>
            <person name="Fauchery L."/>
            <person name="Kohler A."/>
            <person name="Kuo A."/>
            <person name="Labutti K."/>
            <person name="Pangilinan J."/>
            <person name="Lipzen A."/>
            <person name="Riley R."/>
            <person name="Andreopoulos W."/>
            <person name="He G."/>
            <person name="Johnson J."/>
            <person name="Barry K.W."/>
            <person name="Grigoriev I.V."/>
            <person name="Nagy L."/>
            <person name="Hibbett D."/>
            <person name="Henrissat B."/>
            <person name="Matheny P.B."/>
            <person name="Labbe J."/>
            <person name="Martin F."/>
        </authorList>
    </citation>
    <scope>NUCLEOTIDE SEQUENCE</scope>
    <source>
        <strain evidence="1">EC-137</strain>
    </source>
</reference>
<dbReference type="Proteomes" id="UP000814128">
    <property type="component" value="Unassembled WGS sequence"/>
</dbReference>
<accession>A0ACB8QI39</accession>
<name>A0ACB8QI39_9AGAM</name>
<evidence type="ECO:0000313" key="2">
    <source>
        <dbReference type="Proteomes" id="UP000814128"/>
    </source>
</evidence>